<name>A0ABX0ZMN3_9ACTN</name>
<dbReference type="Proteomes" id="UP000734511">
    <property type="component" value="Unassembled WGS sequence"/>
</dbReference>
<dbReference type="Gene3D" id="3.40.630.30">
    <property type="match status" value="1"/>
</dbReference>
<proteinExistence type="predicted"/>
<dbReference type="SUPFAM" id="SSF55729">
    <property type="entry name" value="Acyl-CoA N-acyltransferases (Nat)"/>
    <property type="match status" value="1"/>
</dbReference>
<organism evidence="1 2">
    <name type="scientific">Actinacidiphila epipremni</name>
    <dbReference type="NCBI Taxonomy" id="2053013"/>
    <lineage>
        <taxon>Bacteria</taxon>
        <taxon>Bacillati</taxon>
        <taxon>Actinomycetota</taxon>
        <taxon>Actinomycetes</taxon>
        <taxon>Kitasatosporales</taxon>
        <taxon>Streptomycetaceae</taxon>
        <taxon>Actinacidiphila</taxon>
    </lineage>
</organism>
<dbReference type="EMBL" id="JAATEJ010000003">
    <property type="protein sequence ID" value="NJP42886.1"/>
    <property type="molecule type" value="Genomic_DNA"/>
</dbReference>
<keyword evidence="2" id="KW-1185">Reference proteome</keyword>
<evidence type="ECO:0000313" key="1">
    <source>
        <dbReference type="EMBL" id="NJP42886.1"/>
    </source>
</evidence>
<comment type="caution">
    <text evidence="1">The sequence shown here is derived from an EMBL/GenBank/DDBJ whole genome shotgun (WGS) entry which is preliminary data.</text>
</comment>
<evidence type="ECO:0000313" key="2">
    <source>
        <dbReference type="Proteomes" id="UP000734511"/>
    </source>
</evidence>
<protein>
    <submittedName>
        <fullName evidence="1">GNAT family N-acetyltransferase</fullName>
    </submittedName>
</protein>
<accession>A0ABX0ZMN3</accession>
<dbReference type="InterPro" id="IPR016181">
    <property type="entry name" value="Acyl_CoA_acyltransferase"/>
</dbReference>
<gene>
    <name evidence="1" type="ORF">HCN08_05595</name>
</gene>
<reference evidence="1 2" key="1">
    <citation type="submission" date="2020-03" db="EMBL/GenBank/DDBJ databases">
        <title>WGS of actinomycetes isolated from Thailand.</title>
        <authorList>
            <person name="Thawai C."/>
        </authorList>
    </citation>
    <scope>NUCLEOTIDE SEQUENCE [LARGE SCALE GENOMIC DNA]</scope>
    <source>
        <strain evidence="1 2">PRB2-1</strain>
    </source>
</reference>
<sequence length="197" mass="22288">MGRTDRRPKGPPVTASGIELRHFRDIEPVWDTLIDVYAEVRADRLHDPHYSVERYAERLARHASEPGWEAVVGYDGDQAVGYAYGNRIEYGDRFWKRVTSPLPDTLTRTPTLALKEIMVRVPWRKTGASLAIHDSLLSQRPETQVTLMVNPLAGDGKVHRLYETWGYHDIGRSQPSPDSPVLTAMVREVAVDNTASR</sequence>